<gene>
    <name evidence="2" type="ORF">DRF59_19440</name>
</gene>
<comment type="caution">
    <text evidence="2">The sequence shown here is derived from an EMBL/GenBank/DDBJ whole genome shotgun (WGS) entry which is preliminary data.</text>
</comment>
<dbReference type="RefSeq" id="WP_123873717.1">
    <property type="nucleotide sequence ID" value="NZ_CBCRVL010000004.1"/>
</dbReference>
<dbReference type="Proteomes" id="UP000256769">
    <property type="component" value="Unassembled WGS sequence"/>
</dbReference>
<reference evidence="2 3" key="1">
    <citation type="journal article" date="2007" name="Int. J. Syst. Evol. Microbiol.">
        <title>Chryseobacterium flavum sp. nov., isolated from polluted soil.</title>
        <authorList>
            <person name="Zhou Y."/>
            <person name="Dong J."/>
            <person name="Wang X."/>
            <person name="Huang X."/>
            <person name="Zhang K.Y."/>
            <person name="Zhang Y.Q."/>
            <person name="Guo Y.F."/>
            <person name="Lai R."/>
            <person name="Li W.J."/>
        </authorList>
    </citation>
    <scope>NUCLEOTIDE SEQUENCE [LARGE SCALE GENOMIC DNA]</scope>
    <source>
        <strain evidence="2 3">KCTC 12877</strain>
    </source>
</reference>
<feature type="transmembrane region" description="Helical" evidence="1">
    <location>
        <begin position="22"/>
        <end position="39"/>
    </location>
</feature>
<dbReference type="AlphaFoldDB" id="A0A3D9CGA0"/>
<sequence length="292" mass="34918">MSTNLRVLKVLECEILFNFDQYSILFIHPAMILGVYWYFKFPENLYHFKFFRFFQGYGGHSDNLAELKAKVQVNTIDSFLNKLEKIKAQFPHTYLYLSINENQLIITIGDYYLFDYYFQLAAEIEDLLIEENAILLEERMSFEILSQKIYNAERKKPENTEHRFIQLTGSDFMLNNAEHLSIRIDCNLPILHKRNFINDITLICREENISIFYYQDYDFKDQCNLMLFFTNGRQYKDDIQLVHINSFGSKIRHLAQKYPFHFGHFGGMKYYPLNGPHVELMADESYILNRNK</sequence>
<evidence type="ECO:0000313" key="2">
    <source>
        <dbReference type="EMBL" id="REC64776.1"/>
    </source>
</evidence>
<keyword evidence="1" id="KW-0812">Transmembrane</keyword>
<dbReference type="EMBL" id="QNUE01000025">
    <property type="protein sequence ID" value="REC64776.1"/>
    <property type="molecule type" value="Genomic_DNA"/>
</dbReference>
<dbReference type="OrthoDB" id="1269458at2"/>
<name>A0A3D9CGA0_9FLAO</name>
<keyword evidence="1" id="KW-1133">Transmembrane helix</keyword>
<accession>A0A3D9CGA0</accession>
<proteinExistence type="predicted"/>
<organism evidence="2 3">
    <name type="scientific">Chryseobacterium flavum</name>
    <dbReference type="NCBI Taxonomy" id="415851"/>
    <lineage>
        <taxon>Bacteria</taxon>
        <taxon>Pseudomonadati</taxon>
        <taxon>Bacteroidota</taxon>
        <taxon>Flavobacteriia</taxon>
        <taxon>Flavobacteriales</taxon>
        <taxon>Weeksellaceae</taxon>
        <taxon>Chryseobacterium group</taxon>
        <taxon>Chryseobacterium</taxon>
    </lineage>
</organism>
<protein>
    <submittedName>
        <fullName evidence="2">Uncharacterized protein</fullName>
    </submittedName>
</protein>
<keyword evidence="1" id="KW-0472">Membrane</keyword>
<evidence type="ECO:0000256" key="1">
    <source>
        <dbReference type="SAM" id="Phobius"/>
    </source>
</evidence>
<keyword evidence="3" id="KW-1185">Reference proteome</keyword>
<evidence type="ECO:0000313" key="3">
    <source>
        <dbReference type="Proteomes" id="UP000256769"/>
    </source>
</evidence>